<sequence>MTLKLCAPGVFKSGNFAVETWGRTAAPPGHAPAIVENLAQAPGISFDTLHAISYLIELYRCNAKPIRNLIEGGLYILFFSQPIAGPIVRCKDIHDPLRNRSLTLENLGAENFRFTTGLAKTC</sequence>
<evidence type="ECO:0000313" key="2">
    <source>
        <dbReference type="Proteomes" id="UP000035050"/>
    </source>
</evidence>
<evidence type="ECO:0000313" key="1">
    <source>
        <dbReference type="EMBL" id="AKK24742.1"/>
    </source>
</evidence>
<reference evidence="1" key="1">
    <citation type="submission" date="2016-06" db="EMBL/GenBank/DDBJ databases">
        <title>Pandoraea oxalativorans DSM 23570 Genome Sequencing.</title>
        <authorList>
            <person name="Ee R."/>
            <person name="Lim Y.-L."/>
            <person name="Yong D."/>
            <person name="Yin W.-F."/>
            <person name="Chan K.-G."/>
        </authorList>
    </citation>
    <scope>NUCLEOTIDE SEQUENCE</scope>
    <source>
        <strain evidence="1">DSM 23570</strain>
        <plasmid evidence="1">pPO70-1</plasmid>
    </source>
</reference>
<keyword evidence="1" id="KW-0614">Plasmid</keyword>
<name>A0A0G3IBW1_9BURK</name>
<dbReference type="EMBL" id="CP011518">
    <property type="protein sequence ID" value="AKK24742.1"/>
    <property type="molecule type" value="Genomic_DNA"/>
</dbReference>
<dbReference type="PATRIC" id="fig|573737.6.peg.5619"/>
<geneLocation type="plasmid" evidence="1 2">
    <name>pPO70-1</name>
</geneLocation>
<dbReference type="KEGG" id="pox:MB84_28475"/>
<protein>
    <submittedName>
        <fullName evidence="1">Uncharacterized protein</fullName>
    </submittedName>
</protein>
<proteinExistence type="predicted"/>
<keyword evidence="2" id="KW-1185">Reference proteome</keyword>
<gene>
    <name evidence="1" type="ORF">MB84_28475</name>
</gene>
<accession>A0A0G3IBW1</accession>
<dbReference type="AlphaFoldDB" id="A0A0G3IBW1"/>
<organism evidence="1 2">
    <name type="scientific">Pandoraea oxalativorans</name>
    <dbReference type="NCBI Taxonomy" id="573737"/>
    <lineage>
        <taxon>Bacteria</taxon>
        <taxon>Pseudomonadati</taxon>
        <taxon>Pseudomonadota</taxon>
        <taxon>Betaproteobacteria</taxon>
        <taxon>Burkholderiales</taxon>
        <taxon>Burkholderiaceae</taxon>
        <taxon>Pandoraea</taxon>
    </lineage>
</organism>
<dbReference type="Proteomes" id="UP000035050">
    <property type="component" value="Plasmid pPO70-1"/>
</dbReference>